<proteinExistence type="predicted"/>
<dbReference type="EMBL" id="LFYR01001212">
    <property type="protein sequence ID" value="KMZ63794.1"/>
    <property type="molecule type" value="Genomic_DNA"/>
</dbReference>
<sequence length="92" mass="10917">MRIEAHQVPSKNHHKLPKTLAELMKRAYKAMDTEDMMEERLKEYRTNKNKFQPANCSQHINNQRNTTLPPPPTDRTWEFTKKKSKRAILKIG</sequence>
<feature type="region of interest" description="Disordered" evidence="1">
    <location>
        <begin position="46"/>
        <end position="77"/>
    </location>
</feature>
<evidence type="ECO:0000313" key="3">
    <source>
        <dbReference type="Proteomes" id="UP000036987"/>
    </source>
</evidence>
<comment type="caution">
    <text evidence="2">The sequence shown here is derived from an EMBL/GenBank/DDBJ whole genome shotgun (WGS) entry which is preliminary data.</text>
</comment>
<reference evidence="3" key="1">
    <citation type="journal article" date="2016" name="Nature">
        <title>The genome of the seagrass Zostera marina reveals angiosperm adaptation to the sea.</title>
        <authorList>
            <person name="Olsen J.L."/>
            <person name="Rouze P."/>
            <person name="Verhelst B."/>
            <person name="Lin Y.-C."/>
            <person name="Bayer T."/>
            <person name="Collen J."/>
            <person name="Dattolo E."/>
            <person name="De Paoli E."/>
            <person name="Dittami S."/>
            <person name="Maumus F."/>
            <person name="Michel G."/>
            <person name="Kersting A."/>
            <person name="Lauritano C."/>
            <person name="Lohaus R."/>
            <person name="Toepel M."/>
            <person name="Tonon T."/>
            <person name="Vanneste K."/>
            <person name="Amirebrahimi M."/>
            <person name="Brakel J."/>
            <person name="Bostroem C."/>
            <person name="Chovatia M."/>
            <person name="Grimwood J."/>
            <person name="Jenkins J.W."/>
            <person name="Jueterbock A."/>
            <person name="Mraz A."/>
            <person name="Stam W.T."/>
            <person name="Tice H."/>
            <person name="Bornberg-Bauer E."/>
            <person name="Green P.J."/>
            <person name="Pearson G.A."/>
            <person name="Procaccini G."/>
            <person name="Duarte C.M."/>
            <person name="Schmutz J."/>
            <person name="Reusch T.B.H."/>
            <person name="Van de Peer Y."/>
        </authorList>
    </citation>
    <scope>NUCLEOTIDE SEQUENCE [LARGE SCALE GENOMIC DNA]</scope>
    <source>
        <strain evidence="3">cv. Finnish</strain>
    </source>
</reference>
<name>A0A0K9P477_ZOSMR</name>
<evidence type="ECO:0000313" key="2">
    <source>
        <dbReference type="EMBL" id="KMZ63794.1"/>
    </source>
</evidence>
<organism evidence="2 3">
    <name type="scientific">Zostera marina</name>
    <name type="common">Eelgrass</name>
    <dbReference type="NCBI Taxonomy" id="29655"/>
    <lineage>
        <taxon>Eukaryota</taxon>
        <taxon>Viridiplantae</taxon>
        <taxon>Streptophyta</taxon>
        <taxon>Embryophyta</taxon>
        <taxon>Tracheophyta</taxon>
        <taxon>Spermatophyta</taxon>
        <taxon>Magnoliopsida</taxon>
        <taxon>Liliopsida</taxon>
        <taxon>Zosteraceae</taxon>
        <taxon>Zostera</taxon>
    </lineage>
</organism>
<feature type="compositionally biased region" description="Polar residues" evidence="1">
    <location>
        <begin position="49"/>
        <end position="67"/>
    </location>
</feature>
<evidence type="ECO:0000256" key="1">
    <source>
        <dbReference type="SAM" id="MobiDB-lite"/>
    </source>
</evidence>
<accession>A0A0K9P477</accession>
<keyword evidence="3" id="KW-1185">Reference proteome</keyword>
<dbReference type="Proteomes" id="UP000036987">
    <property type="component" value="Unassembled WGS sequence"/>
</dbReference>
<protein>
    <submittedName>
        <fullName evidence="2">Uncharacterized protein</fullName>
    </submittedName>
</protein>
<dbReference type="AlphaFoldDB" id="A0A0K9P477"/>
<gene>
    <name evidence="2" type="ORF">ZOSMA_39G00640</name>
</gene>